<name>A0ABT6MKV5_9NOCA</name>
<protein>
    <submittedName>
        <fullName evidence="1">Uncharacterized protein</fullName>
    </submittedName>
</protein>
<dbReference type="EMBL" id="JARXVC010000031">
    <property type="protein sequence ID" value="MDH6284957.1"/>
    <property type="molecule type" value="Genomic_DNA"/>
</dbReference>
<organism evidence="1 2">
    <name type="scientific">Prescottella agglutinans</name>
    <dbReference type="NCBI Taxonomy" id="1644129"/>
    <lineage>
        <taxon>Bacteria</taxon>
        <taxon>Bacillati</taxon>
        <taxon>Actinomycetota</taxon>
        <taxon>Actinomycetes</taxon>
        <taxon>Mycobacteriales</taxon>
        <taxon>Nocardiaceae</taxon>
        <taxon>Prescottella</taxon>
    </lineage>
</organism>
<accession>A0ABT6MKV5</accession>
<evidence type="ECO:0000313" key="1">
    <source>
        <dbReference type="EMBL" id="MDH6284957.1"/>
    </source>
</evidence>
<keyword evidence="2" id="KW-1185">Reference proteome</keyword>
<feature type="non-terminal residue" evidence="1">
    <location>
        <position position="54"/>
    </location>
</feature>
<reference evidence="1 2" key="1">
    <citation type="submission" date="2023-04" db="EMBL/GenBank/DDBJ databases">
        <title>Forest soil microbial communities from Buena Vista Peninsula, Colon Province, Panama.</title>
        <authorList>
            <person name="Bouskill N."/>
        </authorList>
    </citation>
    <scope>NUCLEOTIDE SEQUENCE [LARGE SCALE GENOMIC DNA]</scope>
    <source>
        <strain evidence="1 2">CFH S0262</strain>
    </source>
</reference>
<evidence type="ECO:0000313" key="2">
    <source>
        <dbReference type="Proteomes" id="UP001160334"/>
    </source>
</evidence>
<gene>
    <name evidence="1" type="ORF">M2280_006221</name>
</gene>
<proteinExistence type="predicted"/>
<sequence length="54" mass="5722">MAISTPPHHRRYDGYVTFGTYPLEGEMAADLLSTAGAAHDPIDAAATVEVYAAE</sequence>
<dbReference type="Proteomes" id="UP001160334">
    <property type="component" value="Unassembled WGS sequence"/>
</dbReference>
<comment type="caution">
    <text evidence="1">The sequence shown here is derived from an EMBL/GenBank/DDBJ whole genome shotgun (WGS) entry which is preliminary data.</text>
</comment>